<keyword evidence="1" id="KW-0812">Transmembrane</keyword>
<keyword evidence="1" id="KW-0472">Membrane</keyword>
<dbReference type="Proteomes" id="UP000483820">
    <property type="component" value="Chromosome II"/>
</dbReference>
<feature type="transmembrane region" description="Helical" evidence="1">
    <location>
        <begin position="48"/>
        <end position="65"/>
    </location>
</feature>
<dbReference type="AlphaFoldDB" id="A0A6A5HPF1"/>
<evidence type="ECO:0000313" key="3">
    <source>
        <dbReference type="Proteomes" id="UP000483820"/>
    </source>
</evidence>
<organism evidence="2 3">
    <name type="scientific">Caenorhabditis remanei</name>
    <name type="common">Caenorhabditis vulgaris</name>
    <dbReference type="NCBI Taxonomy" id="31234"/>
    <lineage>
        <taxon>Eukaryota</taxon>
        <taxon>Metazoa</taxon>
        <taxon>Ecdysozoa</taxon>
        <taxon>Nematoda</taxon>
        <taxon>Chromadorea</taxon>
        <taxon>Rhabditida</taxon>
        <taxon>Rhabditina</taxon>
        <taxon>Rhabditomorpha</taxon>
        <taxon>Rhabditoidea</taxon>
        <taxon>Rhabditidae</taxon>
        <taxon>Peloderinae</taxon>
        <taxon>Caenorhabditis</taxon>
    </lineage>
</organism>
<proteinExistence type="predicted"/>
<comment type="caution">
    <text evidence="2">The sequence shown here is derived from an EMBL/GenBank/DDBJ whole genome shotgun (WGS) entry which is preliminary data.</text>
</comment>
<dbReference type="KEGG" id="crq:GCK72_007641"/>
<dbReference type="CTD" id="9805131"/>
<dbReference type="RefSeq" id="XP_053590539.1">
    <property type="nucleotide sequence ID" value="XM_053726345.1"/>
</dbReference>
<keyword evidence="1" id="KW-1133">Transmembrane helix</keyword>
<evidence type="ECO:0000313" key="2">
    <source>
        <dbReference type="EMBL" id="KAF1767682.1"/>
    </source>
</evidence>
<protein>
    <submittedName>
        <fullName evidence="2">Uncharacterized protein</fullName>
    </submittedName>
</protein>
<dbReference type="EMBL" id="WUAV01000002">
    <property type="protein sequence ID" value="KAF1767682.1"/>
    <property type="molecule type" value="Genomic_DNA"/>
</dbReference>
<name>A0A6A5HPF1_CAERE</name>
<gene>
    <name evidence="2" type="ORF">GCK72_007641</name>
</gene>
<dbReference type="GeneID" id="9805131"/>
<evidence type="ECO:0000256" key="1">
    <source>
        <dbReference type="SAM" id="Phobius"/>
    </source>
</evidence>
<sequence>MSHKAYYKKSFGIENERLLGGLALFIAATIVTQDLTFGFEIHLCNPHLTIPLHLLASSVVIYIFWRMSKVKPDYNGEEPYEVIYGGQESETKKSLDSK</sequence>
<reference evidence="2 3" key="1">
    <citation type="submission" date="2019-12" db="EMBL/GenBank/DDBJ databases">
        <title>Chromosome-level assembly of the Caenorhabditis remanei genome.</title>
        <authorList>
            <person name="Teterina A.A."/>
            <person name="Willis J.H."/>
            <person name="Phillips P.C."/>
        </authorList>
    </citation>
    <scope>NUCLEOTIDE SEQUENCE [LARGE SCALE GENOMIC DNA]</scope>
    <source>
        <strain evidence="2 3">PX506</strain>
        <tissue evidence="2">Whole organism</tissue>
    </source>
</reference>
<accession>A0A6A5HPF1</accession>